<dbReference type="CDD" id="cd02440">
    <property type="entry name" value="AdoMet_MTases"/>
    <property type="match status" value="1"/>
</dbReference>
<keyword evidence="1 4" id="KW-0489">Methyltransferase</keyword>
<evidence type="ECO:0000256" key="3">
    <source>
        <dbReference type="ARBA" id="ARBA00022691"/>
    </source>
</evidence>
<evidence type="ECO:0000256" key="1">
    <source>
        <dbReference type="ARBA" id="ARBA00022603"/>
    </source>
</evidence>
<keyword evidence="3" id="KW-0949">S-adenosyl-L-methionine</keyword>
<reference evidence="4" key="1">
    <citation type="submission" date="2020-01" db="EMBL/GenBank/DDBJ databases">
        <title>Muricauda ochracea sp. nov., isolated from a tidal flat of Garorim bay in Korea.</title>
        <authorList>
            <person name="Kim D."/>
            <person name="Yoo Y."/>
            <person name="Kim J.-J."/>
        </authorList>
    </citation>
    <scope>NUCLEOTIDE SEQUENCE</scope>
    <source>
        <strain evidence="4">JGD-17</strain>
    </source>
</reference>
<keyword evidence="5" id="KW-1185">Reference proteome</keyword>
<dbReference type="RefSeq" id="WP_166523566.1">
    <property type="nucleotide sequence ID" value="NZ_JAAABI010000002.1"/>
</dbReference>
<dbReference type="PANTHER" id="PTHR43167">
    <property type="entry name" value="PUTATIVE (AFU_ORTHOLOGUE AFUA_6G01830)-RELATED"/>
    <property type="match status" value="1"/>
</dbReference>
<evidence type="ECO:0000313" key="4">
    <source>
        <dbReference type="EMBL" id="NAY92180.1"/>
    </source>
</evidence>
<protein>
    <submittedName>
        <fullName evidence="4">Methyltransferase domain-containing protein</fullName>
    </submittedName>
</protein>
<accession>A0A964TC91</accession>
<dbReference type="Pfam" id="PF01596">
    <property type="entry name" value="Methyltransf_3"/>
    <property type="match status" value="1"/>
</dbReference>
<name>A0A964TC91_9FLAO</name>
<dbReference type="PANTHER" id="PTHR43167:SF1">
    <property type="entry name" value="PUTATIVE (AFU_ORTHOLOGUE AFUA_6G01830)-RELATED"/>
    <property type="match status" value="1"/>
</dbReference>
<organism evidence="4 5">
    <name type="scientific">Flagellimonas ochracea</name>
    <dbReference type="NCBI Taxonomy" id="2696472"/>
    <lineage>
        <taxon>Bacteria</taxon>
        <taxon>Pseudomonadati</taxon>
        <taxon>Bacteroidota</taxon>
        <taxon>Flavobacteriia</taxon>
        <taxon>Flavobacteriales</taxon>
        <taxon>Flavobacteriaceae</taxon>
        <taxon>Flagellimonas</taxon>
    </lineage>
</organism>
<evidence type="ECO:0000313" key="5">
    <source>
        <dbReference type="Proteomes" id="UP000667650"/>
    </source>
</evidence>
<comment type="caution">
    <text evidence="4">The sequence shown here is derived from an EMBL/GenBank/DDBJ whole genome shotgun (WGS) entry which is preliminary data.</text>
</comment>
<dbReference type="Gene3D" id="3.40.50.150">
    <property type="entry name" value="Vaccinia Virus protein VP39"/>
    <property type="match status" value="1"/>
</dbReference>
<evidence type="ECO:0000256" key="2">
    <source>
        <dbReference type="ARBA" id="ARBA00022679"/>
    </source>
</evidence>
<proteinExistence type="predicted"/>
<keyword evidence="2" id="KW-0808">Transferase</keyword>
<dbReference type="InterPro" id="IPR002935">
    <property type="entry name" value="SAM_O-MeTrfase"/>
</dbReference>
<gene>
    <name evidence="4" type="ORF">GTQ34_09635</name>
</gene>
<dbReference type="GO" id="GO:0008171">
    <property type="term" value="F:O-methyltransferase activity"/>
    <property type="evidence" value="ECO:0007669"/>
    <property type="project" value="InterPro"/>
</dbReference>
<sequence length="195" mass="21719">MIDSKISEKPKTLARIQSKSQEIGFSMPSDELVGSLLRTLVASKPNGNFLELGTGIGQSLSWMVDGMCKNSLVTSIDNDPELIKITKSFFKGHSDVSIICADGSKWIKNYKGGRFDLIFADAWPGKYSELDETLSLVKPGGFYVIDDMVRQPNWPEGHREIASSLIIKLEARKDFVLTKMNWSTGIIVMTKKAHF</sequence>
<dbReference type="Proteomes" id="UP000667650">
    <property type="component" value="Unassembled WGS sequence"/>
</dbReference>
<dbReference type="SUPFAM" id="SSF53335">
    <property type="entry name" value="S-adenosyl-L-methionine-dependent methyltransferases"/>
    <property type="match status" value="1"/>
</dbReference>
<dbReference type="InterPro" id="IPR029063">
    <property type="entry name" value="SAM-dependent_MTases_sf"/>
</dbReference>
<dbReference type="AlphaFoldDB" id="A0A964TC91"/>
<dbReference type="EMBL" id="JAAABI010000002">
    <property type="protein sequence ID" value="NAY92180.1"/>
    <property type="molecule type" value="Genomic_DNA"/>
</dbReference>
<dbReference type="GO" id="GO:0032259">
    <property type="term" value="P:methylation"/>
    <property type="evidence" value="ECO:0007669"/>
    <property type="project" value="UniProtKB-KW"/>
</dbReference>